<feature type="transmembrane region" description="Helical" evidence="1">
    <location>
        <begin position="53"/>
        <end position="72"/>
    </location>
</feature>
<name>A0A7W8YR68_9SPHI</name>
<dbReference type="EMBL" id="JACHCF010000003">
    <property type="protein sequence ID" value="MBB5620270.1"/>
    <property type="molecule type" value="Genomic_DNA"/>
</dbReference>
<dbReference type="Proteomes" id="UP000537718">
    <property type="component" value="Unassembled WGS sequence"/>
</dbReference>
<evidence type="ECO:0000256" key="1">
    <source>
        <dbReference type="SAM" id="Phobius"/>
    </source>
</evidence>
<evidence type="ECO:0000313" key="2">
    <source>
        <dbReference type="EMBL" id="MBB5620270.1"/>
    </source>
</evidence>
<feature type="transmembrane region" description="Helical" evidence="1">
    <location>
        <begin position="5"/>
        <end position="22"/>
    </location>
</feature>
<reference evidence="2 3" key="1">
    <citation type="submission" date="2020-08" db="EMBL/GenBank/DDBJ databases">
        <title>Genomic Encyclopedia of Type Strains, Phase IV (KMG-V): Genome sequencing to study the core and pangenomes of soil and plant-associated prokaryotes.</title>
        <authorList>
            <person name="Whitman W."/>
        </authorList>
    </citation>
    <scope>NUCLEOTIDE SEQUENCE [LARGE SCALE GENOMIC DNA]</scope>
    <source>
        <strain evidence="2 3">MP7CTX6</strain>
    </source>
</reference>
<dbReference type="RefSeq" id="WP_183866316.1">
    <property type="nucleotide sequence ID" value="NZ_JACHCF010000003.1"/>
</dbReference>
<proteinExistence type="predicted"/>
<dbReference type="AlphaFoldDB" id="A0A7W8YR68"/>
<accession>A0A7W8YR68</accession>
<keyword evidence="1" id="KW-1133">Transmembrane helix</keyword>
<evidence type="ECO:0000313" key="3">
    <source>
        <dbReference type="Proteomes" id="UP000537718"/>
    </source>
</evidence>
<protein>
    <submittedName>
        <fullName evidence="2">Putative membrane protein</fullName>
    </submittedName>
</protein>
<keyword evidence="1" id="KW-0812">Transmembrane</keyword>
<feature type="transmembrane region" description="Helical" evidence="1">
    <location>
        <begin position="92"/>
        <end position="112"/>
    </location>
</feature>
<feature type="transmembrane region" description="Helical" evidence="1">
    <location>
        <begin position="28"/>
        <end position="46"/>
    </location>
</feature>
<comment type="caution">
    <text evidence="2">The sequence shown here is derived from an EMBL/GenBank/DDBJ whole genome shotgun (WGS) entry which is preliminary data.</text>
</comment>
<organism evidence="2 3">
    <name type="scientific">Pedobacter cryoconitis</name>
    <dbReference type="NCBI Taxonomy" id="188932"/>
    <lineage>
        <taxon>Bacteria</taxon>
        <taxon>Pseudomonadati</taxon>
        <taxon>Bacteroidota</taxon>
        <taxon>Sphingobacteriia</taxon>
        <taxon>Sphingobacteriales</taxon>
        <taxon>Sphingobacteriaceae</taxon>
        <taxon>Pedobacter</taxon>
    </lineage>
</organism>
<gene>
    <name evidence="2" type="ORF">HDE69_001319</name>
</gene>
<sequence>MEKKTLNNIVILIITIIIIILTRMIEALAWWSFVVPVLIFGTVFTYRKWVVPVFSLGFLAGFIVWFGGNLYFDLTGNGIMLSKMGHLLFIPKIGVMLISGIVGGLVTGLALYTGKTIVAYRNAPVNPLSI</sequence>
<keyword evidence="1" id="KW-0472">Membrane</keyword>